<feature type="domain" description="Activator of Hsp90 ATPase homologue 1/2-like C-terminal" evidence="2">
    <location>
        <begin position="22"/>
        <end position="134"/>
    </location>
</feature>
<evidence type="ECO:0000313" key="4">
    <source>
        <dbReference type="Proteomes" id="UP000040453"/>
    </source>
</evidence>
<accession>A0A0A1MTQ1</accession>
<dbReference type="Proteomes" id="UP000040453">
    <property type="component" value="Unassembled WGS sequence"/>
</dbReference>
<reference evidence="3 4" key="1">
    <citation type="submission" date="2014-11" db="EMBL/GenBank/DDBJ databases">
        <authorList>
            <person name="Urmite Genomes Urmite Genomes"/>
        </authorList>
    </citation>
    <scope>NUCLEOTIDE SEQUENCE [LARGE SCALE GENOMIC DNA]</scope>
    <source>
        <strain evidence="3 4">Oc5</strain>
    </source>
</reference>
<gene>
    <name evidence="3" type="ORF">BN997_02146</name>
</gene>
<organism evidence="3 4">
    <name type="scientific">Oceanobacillus oncorhynchi</name>
    <dbReference type="NCBI Taxonomy" id="545501"/>
    <lineage>
        <taxon>Bacteria</taxon>
        <taxon>Bacillati</taxon>
        <taxon>Bacillota</taxon>
        <taxon>Bacilli</taxon>
        <taxon>Bacillales</taxon>
        <taxon>Bacillaceae</taxon>
        <taxon>Oceanobacillus</taxon>
    </lineage>
</organism>
<dbReference type="Pfam" id="PF08327">
    <property type="entry name" value="AHSA1"/>
    <property type="match status" value="1"/>
</dbReference>
<protein>
    <recommendedName>
        <fullName evidence="2">Activator of Hsp90 ATPase homologue 1/2-like C-terminal domain-containing protein</fullName>
    </recommendedName>
</protein>
<sequence length="164" mass="19195">MLAIVEKTEKGYLATFERRFKSSVEAVWSTLTQNDKLQQWMPNLEVVDLRKNGTMKFNMNDGTGNSFEIAILDFQAQSYWQFEWGDGSVRFELEPVENECVLLLKEYVPDLNDHIPKDLAGWQVCLEMFQAALEGKPMDFPKESWEAHYKAYQKKINPFLNEEK</sequence>
<dbReference type="AlphaFoldDB" id="A0A0A1MTQ1"/>
<proteinExistence type="inferred from homology"/>
<evidence type="ECO:0000256" key="1">
    <source>
        <dbReference type="ARBA" id="ARBA00006817"/>
    </source>
</evidence>
<dbReference type="Gene3D" id="3.30.530.20">
    <property type="match status" value="1"/>
</dbReference>
<dbReference type="InterPro" id="IPR023393">
    <property type="entry name" value="START-like_dom_sf"/>
</dbReference>
<dbReference type="CDD" id="cd08899">
    <property type="entry name" value="SRPBCC_CalC_Aha1-like_6"/>
    <property type="match status" value="1"/>
</dbReference>
<dbReference type="SUPFAM" id="SSF55961">
    <property type="entry name" value="Bet v1-like"/>
    <property type="match status" value="1"/>
</dbReference>
<keyword evidence="4" id="KW-1185">Reference proteome</keyword>
<evidence type="ECO:0000313" key="3">
    <source>
        <dbReference type="EMBL" id="CEI82286.1"/>
    </source>
</evidence>
<evidence type="ECO:0000259" key="2">
    <source>
        <dbReference type="Pfam" id="PF08327"/>
    </source>
</evidence>
<dbReference type="RefSeq" id="WP_042532000.1">
    <property type="nucleotide sequence ID" value="NZ_CAXOIH010000014.1"/>
</dbReference>
<dbReference type="EMBL" id="CDGG01000001">
    <property type="protein sequence ID" value="CEI82286.1"/>
    <property type="molecule type" value="Genomic_DNA"/>
</dbReference>
<name>A0A0A1MTQ1_9BACI</name>
<dbReference type="InterPro" id="IPR013538">
    <property type="entry name" value="ASHA1/2-like_C"/>
</dbReference>
<comment type="similarity">
    <text evidence="1">Belongs to the AHA1 family.</text>
</comment>
<dbReference type="STRING" id="545501.BN997_02146"/>
<dbReference type="OrthoDB" id="9803476at2"/>